<organism evidence="3 4">
    <name type="scientific">Seminavis robusta</name>
    <dbReference type="NCBI Taxonomy" id="568900"/>
    <lineage>
        <taxon>Eukaryota</taxon>
        <taxon>Sar</taxon>
        <taxon>Stramenopiles</taxon>
        <taxon>Ochrophyta</taxon>
        <taxon>Bacillariophyta</taxon>
        <taxon>Bacillariophyceae</taxon>
        <taxon>Bacillariophycidae</taxon>
        <taxon>Naviculales</taxon>
        <taxon>Naviculaceae</taxon>
        <taxon>Seminavis</taxon>
    </lineage>
</organism>
<dbReference type="EMBL" id="CAICTM010001936">
    <property type="protein sequence ID" value="CAB9527079.1"/>
    <property type="molecule type" value="Genomic_DNA"/>
</dbReference>
<dbReference type="Proteomes" id="UP001153069">
    <property type="component" value="Unassembled WGS sequence"/>
</dbReference>
<evidence type="ECO:0000313" key="4">
    <source>
        <dbReference type="Proteomes" id="UP001153069"/>
    </source>
</evidence>
<accession>A0A9N8EW51</accession>
<feature type="region of interest" description="Disordered" evidence="1">
    <location>
        <begin position="122"/>
        <end position="152"/>
    </location>
</feature>
<comment type="caution">
    <text evidence="3">The sequence shown here is derived from an EMBL/GenBank/DDBJ whole genome shotgun (WGS) entry which is preliminary data.</text>
</comment>
<protein>
    <submittedName>
        <fullName evidence="3">Uncharacterized protein</fullName>
    </submittedName>
</protein>
<gene>
    <name evidence="3" type="ORF">SEMRO_1938_G306520.1</name>
</gene>
<feature type="chain" id="PRO_5040279386" evidence="2">
    <location>
        <begin position="22"/>
        <end position="173"/>
    </location>
</feature>
<proteinExistence type="predicted"/>
<evidence type="ECO:0000256" key="1">
    <source>
        <dbReference type="SAM" id="MobiDB-lite"/>
    </source>
</evidence>
<sequence length="173" mass="19093">MRSILLAVVVLLSLTTTSVQAGWFGSKQTTQAESSPSWQQIFQNAEQEAKSTVAEVKSKTAKMERKSREVLADAKRDAAIAKAKAQRYKTSIEFQAADTKAAAKRAKAEAKRIKADLELKTTGAKADAQKYQADLQERASRAKQQSEEASKKAFDASIDFVRDKRNKIAAIFH</sequence>
<dbReference type="AlphaFoldDB" id="A0A9N8EW51"/>
<feature type="signal peptide" evidence="2">
    <location>
        <begin position="1"/>
        <end position="21"/>
    </location>
</feature>
<keyword evidence="4" id="KW-1185">Reference proteome</keyword>
<evidence type="ECO:0000256" key="2">
    <source>
        <dbReference type="SAM" id="SignalP"/>
    </source>
</evidence>
<name>A0A9N8EW51_9STRA</name>
<keyword evidence="2" id="KW-0732">Signal</keyword>
<evidence type="ECO:0000313" key="3">
    <source>
        <dbReference type="EMBL" id="CAB9527079.1"/>
    </source>
</evidence>
<feature type="compositionally biased region" description="Basic and acidic residues" evidence="1">
    <location>
        <begin position="135"/>
        <end position="152"/>
    </location>
</feature>
<reference evidence="3" key="1">
    <citation type="submission" date="2020-06" db="EMBL/GenBank/DDBJ databases">
        <authorList>
            <consortium name="Plant Systems Biology data submission"/>
        </authorList>
    </citation>
    <scope>NUCLEOTIDE SEQUENCE</scope>
    <source>
        <strain evidence="3">D6</strain>
    </source>
</reference>